<feature type="transmembrane region" description="Helical" evidence="1">
    <location>
        <begin position="58"/>
        <end position="84"/>
    </location>
</feature>
<evidence type="ECO:0000259" key="2">
    <source>
        <dbReference type="Pfam" id="PF20152"/>
    </source>
</evidence>
<dbReference type="AlphaFoldDB" id="A0A5D3BAN2"/>
<accession>A0A5D3BAN2</accession>
<evidence type="ECO:0000313" key="4">
    <source>
        <dbReference type="Proteomes" id="UP000322245"/>
    </source>
</evidence>
<comment type="caution">
    <text evidence="3">The sequence shown here is derived from an EMBL/GenBank/DDBJ whole genome shotgun (WGS) entry which is preliminary data.</text>
</comment>
<dbReference type="Proteomes" id="UP000322245">
    <property type="component" value="Unassembled WGS sequence"/>
</dbReference>
<protein>
    <recommendedName>
        <fullName evidence="2">DUF6534 domain-containing protein</fullName>
    </recommendedName>
</protein>
<evidence type="ECO:0000313" key="3">
    <source>
        <dbReference type="EMBL" id="TYJ59173.1"/>
    </source>
</evidence>
<keyword evidence="4" id="KW-1185">Reference proteome</keyword>
<feature type="domain" description="DUF6534" evidence="2">
    <location>
        <begin position="31"/>
        <end position="119"/>
    </location>
</feature>
<proteinExistence type="predicted"/>
<gene>
    <name evidence="3" type="ORF">B9479_000162</name>
</gene>
<dbReference type="EMBL" id="NIDF01000001">
    <property type="protein sequence ID" value="TYJ59173.1"/>
    <property type="molecule type" value="Genomic_DNA"/>
</dbReference>
<keyword evidence="1" id="KW-0472">Membrane</keyword>
<keyword evidence="1" id="KW-1133">Transmembrane helix</keyword>
<sequence>MNDPTTLIMELVHWQKKLAKLSTIWGSITLSVDATICLFMIIILFSSRDSVFHKETRIFTRVISLTFETMLPPVIILVILLSLYGKSSTPMSDVRQVMICALPPLYYNSALHTLVGRRSVRRILDAKLAADGVRMLSGQFHGDSSSQTLYRKGGGAHSPFIHAGVVENTGDIEEYQKMTMFGGKGKMGMTPPMISVETSTFISEPDRRAEQKRSVNRGWVEDDLDDISEASVSADIKEEALTPELTEPIISIEMIARSCASDDLVVHPGRY</sequence>
<evidence type="ECO:0000256" key="1">
    <source>
        <dbReference type="SAM" id="Phobius"/>
    </source>
</evidence>
<dbReference type="Pfam" id="PF20152">
    <property type="entry name" value="DUF6534"/>
    <property type="match status" value="1"/>
</dbReference>
<dbReference type="InterPro" id="IPR045339">
    <property type="entry name" value="DUF6534"/>
</dbReference>
<keyword evidence="1" id="KW-0812">Transmembrane</keyword>
<feature type="transmembrane region" description="Helical" evidence="1">
    <location>
        <begin position="24"/>
        <end position="46"/>
    </location>
</feature>
<name>A0A5D3BAN2_9TREE</name>
<organism evidence="3 4">
    <name type="scientific">Cryptococcus floricola</name>
    <dbReference type="NCBI Taxonomy" id="2591691"/>
    <lineage>
        <taxon>Eukaryota</taxon>
        <taxon>Fungi</taxon>
        <taxon>Dikarya</taxon>
        <taxon>Basidiomycota</taxon>
        <taxon>Agaricomycotina</taxon>
        <taxon>Tremellomycetes</taxon>
        <taxon>Tremellales</taxon>
        <taxon>Cryptococcaceae</taxon>
        <taxon>Cryptococcus</taxon>
    </lineage>
</organism>
<reference evidence="3 4" key="1">
    <citation type="submission" date="2017-05" db="EMBL/GenBank/DDBJ databases">
        <title>The Genome Sequence of Tsuchiyaea wingfieldii DSM 27421.</title>
        <authorList>
            <person name="Cuomo C."/>
            <person name="Passer A."/>
            <person name="Billmyre B."/>
            <person name="Heitman J."/>
        </authorList>
    </citation>
    <scope>NUCLEOTIDE SEQUENCE [LARGE SCALE GENOMIC DNA]</scope>
    <source>
        <strain evidence="3 4">DSM 27421</strain>
    </source>
</reference>